<keyword evidence="1" id="KW-0472">Membrane</keyword>
<evidence type="ECO:0000313" key="2">
    <source>
        <dbReference type="EMBL" id="CDW39367.1"/>
    </source>
</evidence>
<sequence length="81" mass="9593">MNIVDEGDVASPRIEVIESTLNYIIVHFFSFFLYFLLLLLLLFANRYYYYFVTTTCVCVCLSTKTVSEKRNSLLLRPFFEK</sequence>
<dbReference type="EMBL" id="HACA01022006">
    <property type="protein sequence ID" value="CDW39367.1"/>
    <property type="molecule type" value="Transcribed_RNA"/>
</dbReference>
<keyword evidence="1" id="KW-1133">Transmembrane helix</keyword>
<accession>A0A0K2UNE5</accession>
<dbReference type="AlphaFoldDB" id="A0A0K2UNE5"/>
<protein>
    <submittedName>
        <fullName evidence="2">Uncharacterized protein</fullName>
    </submittedName>
</protein>
<organism evidence="2">
    <name type="scientific">Lepeophtheirus salmonis</name>
    <name type="common">Salmon louse</name>
    <name type="synonym">Caligus salmonis</name>
    <dbReference type="NCBI Taxonomy" id="72036"/>
    <lineage>
        <taxon>Eukaryota</taxon>
        <taxon>Metazoa</taxon>
        <taxon>Ecdysozoa</taxon>
        <taxon>Arthropoda</taxon>
        <taxon>Crustacea</taxon>
        <taxon>Multicrustacea</taxon>
        <taxon>Hexanauplia</taxon>
        <taxon>Copepoda</taxon>
        <taxon>Siphonostomatoida</taxon>
        <taxon>Caligidae</taxon>
        <taxon>Lepeophtheirus</taxon>
    </lineage>
</organism>
<keyword evidence="1" id="KW-0812">Transmembrane</keyword>
<proteinExistence type="predicted"/>
<name>A0A0K2UNE5_LEPSM</name>
<feature type="transmembrane region" description="Helical" evidence="1">
    <location>
        <begin position="21"/>
        <end position="41"/>
    </location>
</feature>
<evidence type="ECO:0000256" key="1">
    <source>
        <dbReference type="SAM" id="Phobius"/>
    </source>
</evidence>
<reference evidence="2" key="1">
    <citation type="submission" date="2014-05" db="EMBL/GenBank/DDBJ databases">
        <authorList>
            <person name="Chronopoulou M."/>
        </authorList>
    </citation>
    <scope>NUCLEOTIDE SEQUENCE</scope>
    <source>
        <tissue evidence="2">Whole organism</tissue>
    </source>
</reference>